<evidence type="ECO:0000256" key="3">
    <source>
        <dbReference type="ARBA" id="ARBA00022837"/>
    </source>
</evidence>
<sequence length="857" mass="90384">MATIKTNDVSTLIYDTAFALQYAFSFGITGMVASQTYRLEGGNLDWGNPSVNMNAGNLISKSILYRNTPAHDSGGNSVGFANGSRKAELTGGNYTYSKLIWNENYSVTDNQANSMSKSAYKDSLAANLSLQKYGAGKPLSISQAQSSYTYTQDASLSGDNSSSKTVGALAFTGKAEYKQSAGSPQLQSLTINRYTDNYSWSQSEKNSTPQGIQSQSTSSSYNFGLSSKTGLTYDAKAGMFTLASTLDSLTYTGKNSSTHSSSDNFNGSFQSTSLSQNVLTALSTYLAGTGDLQGIQLALLSGDDIITGTDKRHNWLFGGAGNDKITGNVGSDELYGGDGDDQLFGLAGDDRLYGGAGNDLLDGGKGVDIMVGGDGDDLYILDDIRELEWINRDHENTYHDAGNDTLRITFKGGSNSAPAVIDLRAVNLLEVENVQIVSSGLFEIIGNDADNVLDAGKTASILRGGKGNDTYHVTHRDAQVHENAGEGWDTVISSVHFTLGANLEELILTGRAALNGTGNALNNILRGNDGNNILDGGAGINTLIGGKGNDTYIVRNIGDIVEENDKEGTDTVRAHVSYELTDHVENLILEGSDHLDGTGNGLKNVITGNSGNNVLDGKGGVDRLIGGKGDDTYIVDLIVKGVGAKATVALEDSIVEKKGEGEDTLQLRLNQDVLDKLADASKATTLTLGANLENLDARDTGALWLNLTGNALDNVIWGNSGDNILNGGAGNDILHAGTGGDNVLIGGAGADTMYGGAGNDTFRFTSLKDLGLGEGKQDEIHDFNREGKDKLDFSPLKGWQFMGVGEQFAATGAKQLWAVKEGEDLTLYGNSNKDPAADFSIKLVGVTTLDSSDFFFG</sequence>
<dbReference type="PANTHER" id="PTHR38340">
    <property type="entry name" value="S-LAYER PROTEIN"/>
    <property type="match status" value="1"/>
</dbReference>
<dbReference type="EMBL" id="CP060009">
    <property type="protein sequence ID" value="QNH00674.1"/>
    <property type="molecule type" value="Genomic_DNA"/>
</dbReference>
<proteinExistence type="predicted"/>
<evidence type="ECO:0000313" key="5">
    <source>
        <dbReference type="EMBL" id="QNH00674.1"/>
    </source>
</evidence>
<organism evidence="5 6">
    <name type="scientific">Pseudomonas sediminis</name>
    <dbReference type="NCBI Taxonomy" id="1691904"/>
    <lineage>
        <taxon>Bacteria</taxon>
        <taxon>Pseudomonadati</taxon>
        <taxon>Pseudomonadota</taxon>
        <taxon>Gammaproteobacteria</taxon>
        <taxon>Pseudomonadales</taxon>
        <taxon>Pseudomonadaceae</taxon>
        <taxon>Pseudomonas</taxon>
    </lineage>
</organism>
<name>A0ABX6SFR7_9PSED</name>
<evidence type="ECO:0000256" key="1">
    <source>
        <dbReference type="ARBA" id="ARBA00004613"/>
    </source>
</evidence>
<dbReference type="RefSeq" id="WP_179545843.1">
    <property type="nucleotide sequence ID" value="NZ_CP060009.1"/>
</dbReference>
<dbReference type="InterPro" id="IPR011049">
    <property type="entry name" value="Serralysin-like_metalloprot_C"/>
</dbReference>
<dbReference type="PROSITE" id="PS00330">
    <property type="entry name" value="HEMOLYSIN_CALCIUM"/>
    <property type="match status" value="2"/>
</dbReference>
<keyword evidence="3" id="KW-0106">Calcium</keyword>
<dbReference type="InterPro" id="IPR001343">
    <property type="entry name" value="Hemolysn_Ca-bd"/>
</dbReference>
<comment type="subcellular location">
    <subcellularLocation>
        <location evidence="1">Secreted</location>
    </subcellularLocation>
</comment>
<accession>A0ABX6SFR7</accession>
<dbReference type="PRINTS" id="PR00313">
    <property type="entry name" value="CABNDNGRPT"/>
</dbReference>
<dbReference type="PANTHER" id="PTHR38340:SF1">
    <property type="entry name" value="S-LAYER PROTEIN"/>
    <property type="match status" value="1"/>
</dbReference>
<dbReference type="Gene3D" id="2.150.10.10">
    <property type="entry name" value="Serralysin-like metalloprotease, C-terminal"/>
    <property type="match status" value="3"/>
</dbReference>
<dbReference type="InterPro" id="IPR050557">
    <property type="entry name" value="RTX_toxin/Mannuronan_C5-epim"/>
</dbReference>
<dbReference type="Proteomes" id="UP000515254">
    <property type="component" value="Chromosome"/>
</dbReference>
<gene>
    <name evidence="5" type="ORF">HNQ25_20665</name>
</gene>
<dbReference type="SUPFAM" id="SSF51120">
    <property type="entry name" value="beta-Roll"/>
    <property type="match status" value="4"/>
</dbReference>
<evidence type="ECO:0000256" key="4">
    <source>
        <dbReference type="SAM" id="MobiDB-lite"/>
    </source>
</evidence>
<dbReference type="Pfam" id="PF00353">
    <property type="entry name" value="HemolysinCabind"/>
    <property type="match status" value="6"/>
</dbReference>
<dbReference type="InterPro" id="IPR018511">
    <property type="entry name" value="Hemolysin-typ_Ca-bd_CS"/>
</dbReference>
<evidence type="ECO:0008006" key="7">
    <source>
        <dbReference type="Google" id="ProtNLM"/>
    </source>
</evidence>
<evidence type="ECO:0000313" key="6">
    <source>
        <dbReference type="Proteomes" id="UP000515254"/>
    </source>
</evidence>
<protein>
    <recommendedName>
        <fullName evidence="7">Calcium-binding protein</fullName>
    </recommendedName>
</protein>
<keyword evidence="6" id="KW-1185">Reference proteome</keyword>
<feature type="region of interest" description="Disordered" evidence="4">
    <location>
        <begin position="200"/>
        <end position="219"/>
    </location>
</feature>
<evidence type="ECO:0000256" key="2">
    <source>
        <dbReference type="ARBA" id="ARBA00022525"/>
    </source>
</evidence>
<keyword evidence="2" id="KW-0964">Secreted</keyword>
<reference evidence="5 6" key="1">
    <citation type="journal article" date="2020" name="Microbiol. Resour. Announc.">
        <title>Complete genome sequences of four natural Pseudomonas isolates that catabolize a wide range of aromatic compounds relevant to lignin valorization.</title>
        <authorList>
            <person name="Hatmaker E.A."/>
            <person name="Presley G."/>
            <person name="Cannon O."/>
            <person name="Guss A.M."/>
            <person name="Elkins J.G."/>
        </authorList>
    </citation>
    <scope>NUCLEOTIDE SEQUENCE [LARGE SCALE GENOMIC DNA]</scope>
    <source>
        <strain evidence="5 6">B10D7D</strain>
    </source>
</reference>